<evidence type="ECO:0000313" key="2">
    <source>
        <dbReference type="EMBL" id="KAH8032208.1"/>
    </source>
</evidence>
<comment type="caution">
    <text evidence="2">The sequence shown here is derived from an EMBL/GenBank/DDBJ whole genome shotgun (WGS) entry which is preliminary data.</text>
</comment>
<organism evidence="2 3">
    <name type="scientific">Rhipicephalus microplus</name>
    <name type="common">Cattle tick</name>
    <name type="synonym">Boophilus microplus</name>
    <dbReference type="NCBI Taxonomy" id="6941"/>
    <lineage>
        <taxon>Eukaryota</taxon>
        <taxon>Metazoa</taxon>
        <taxon>Ecdysozoa</taxon>
        <taxon>Arthropoda</taxon>
        <taxon>Chelicerata</taxon>
        <taxon>Arachnida</taxon>
        <taxon>Acari</taxon>
        <taxon>Parasitiformes</taxon>
        <taxon>Ixodida</taxon>
        <taxon>Ixodoidea</taxon>
        <taxon>Ixodidae</taxon>
        <taxon>Rhipicephalinae</taxon>
        <taxon>Rhipicephalus</taxon>
        <taxon>Boophilus</taxon>
    </lineage>
</organism>
<evidence type="ECO:0000256" key="1">
    <source>
        <dbReference type="SAM" id="Phobius"/>
    </source>
</evidence>
<reference evidence="2" key="1">
    <citation type="journal article" date="2020" name="Cell">
        <title>Large-Scale Comparative Analyses of Tick Genomes Elucidate Their Genetic Diversity and Vector Capacities.</title>
        <authorList>
            <consortium name="Tick Genome and Microbiome Consortium (TIGMIC)"/>
            <person name="Jia N."/>
            <person name="Wang J."/>
            <person name="Shi W."/>
            <person name="Du L."/>
            <person name="Sun Y."/>
            <person name="Zhan W."/>
            <person name="Jiang J.F."/>
            <person name="Wang Q."/>
            <person name="Zhang B."/>
            <person name="Ji P."/>
            <person name="Bell-Sakyi L."/>
            <person name="Cui X.M."/>
            <person name="Yuan T.T."/>
            <person name="Jiang B.G."/>
            <person name="Yang W.F."/>
            <person name="Lam T.T."/>
            <person name="Chang Q.C."/>
            <person name="Ding S.J."/>
            <person name="Wang X.J."/>
            <person name="Zhu J.G."/>
            <person name="Ruan X.D."/>
            <person name="Zhao L."/>
            <person name="Wei J.T."/>
            <person name="Ye R.Z."/>
            <person name="Que T.C."/>
            <person name="Du C.H."/>
            <person name="Zhou Y.H."/>
            <person name="Cheng J.X."/>
            <person name="Dai P.F."/>
            <person name="Guo W.B."/>
            <person name="Han X.H."/>
            <person name="Huang E.J."/>
            <person name="Li L.F."/>
            <person name="Wei W."/>
            <person name="Gao Y.C."/>
            <person name="Liu J.Z."/>
            <person name="Shao H.Z."/>
            <person name="Wang X."/>
            <person name="Wang C.C."/>
            <person name="Yang T.C."/>
            <person name="Huo Q.B."/>
            <person name="Li W."/>
            <person name="Chen H.Y."/>
            <person name="Chen S.E."/>
            <person name="Zhou L.G."/>
            <person name="Ni X.B."/>
            <person name="Tian J.H."/>
            <person name="Sheng Y."/>
            <person name="Liu T."/>
            <person name="Pan Y.S."/>
            <person name="Xia L.Y."/>
            <person name="Li J."/>
            <person name="Zhao F."/>
            <person name="Cao W.C."/>
        </authorList>
    </citation>
    <scope>NUCLEOTIDE SEQUENCE</scope>
    <source>
        <strain evidence="2">Rmic-2018</strain>
    </source>
</reference>
<gene>
    <name evidence="2" type="ORF">HPB51_023985</name>
</gene>
<protein>
    <submittedName>
        <fullName evidence="2">Uncharacterized protein</fullName>
    </submittedName>
</protein>
<keyword evidence="1" id="KW-0472">Membrane</keyword>
<dbReference type="AlphaFoldDB" id="A0A9J6EDX0"/>
<dbReference type="EMBL" id="JABSTU010000005">
    <property type="protein sequence ID" value="KAH8032208.1"/>
    <property type="molecule type" value="Genomic_DNA"/>
</dbReference>
<dbReference type="Proteomes" id="UP000821866">
    <property type="component" value="Chromosome 3"/>
</dbReference>
<keyword evidence="1" id="KW-0812">Transmembrane</keyword>
<sequence>MYSDPLNKLYLLYLRPMLREVQRTNKAYERNDADPAKLLEDLTLLIKMVCSKVLIPTAKIDPLRQPIDGHLDPKPYLGYEFEKLASTLPAGPEVDFVRQRCVNFTVKLSNELRQRLPSNFKILQGMARLSVGACLRVLKEPITELAEHFGVQTKRDRSRERAVEEADPAKTHGSGQILPAMQFRQRAAWVVLFLYLGCGFLCLTQLFQLRNGGTLLRVQGFAVLLACTKTDTKFRMVNSMFPFLLCTMWTTFRRKPTRNGGNKLDVEAEPFELPV</sequence>
<name>A0A9J6EDX0_RHIMP</name>
<proteinExistence type="predicted"/>
<keyword evidence="3" id="KW-1185">Reference proteome</keyword>
<dbReference type="VEuPathDB" id="VectorBase:LOC119161769"/>
<evidence type="ECO:0000313" key="3">
    <source>
        <dbReference type="Proteomes" id="UP000821866"/>
    </source>
</evidence>
<accession>A0A9J6EDX0</accession>
<feature type="transmembrane region" description="Helical" evidence="1">
    <location>
        <begin position="187"/>
        <end position="207"/>
    </location>
</feature>
<keyword evidence="1" id="KW-1133">Transmembrane helix</keyword>
<reference evidence="2" key="2">
    <citation type="submission" date="2021-09" db="EMBL/GenBank/DDBJ databases">
        <authorList>
            <person name="Jia N."/>
            <person name="Wang J."/>
            <person name="Shi W."/>
            <person name="Du L."/>
            <person name="Sun Y."/>
            <person name="Zhan W."/>
            <person name="Jiang J."/>
            <person name="Wang Q."/>
            <person name="Zhang B."/>
            <person name="Ji P."/>
            <person name="Sakyi L.B."/>
            <person name="Cui X."/>
            <person name="Yuan T."/>
            <person name="Jiang B."/>
            <person name="Yang W."/>
            <person name="Lam T.T.-Y."/>
            <person name="Chang Q."/>
            <person name="Ding S."/>
            <person name="Wang X."/>
            <person name="Zhu J."/>
            <person name="Ruan X."/>
            <person name="Zhao L."/>
            <person name="Wei J."/>
            <person name="Que T."/>
            <person name="Du C."/>
            <person name="Cheng J."/>
            <person name="Dai P."/>
            <person name="Han X."/>
            <person name="Huang E."/>
            <person name="Gao Y."/>
            <person name="Liu J."/>
            <person name="Shao H."/>
            <person name="Ye R."/>
            <person name="Li L."/>
            <person name="Wei W."/>
            <person name="Wang X."/>
            <person name="Wang C."/>
            <person name="Huo Q."/>
            <person name="Li W."/>
            <person name="Guo W."/>
            <person name="Chen H."/>
            <person name="Chen S."/>
            <person name="Zhou L."/>
            <person name="Zhou L."/>
            <person name="Ni X."/>
            <person name="Tian J."/>
            <person name="Zhou Y."/>
            <person name="Sheng Y."/>
            <person name="Liu T."/>
            <person name="Pan Y."/>
            <person name="Xia L."/>
            <person name="Li J."/>
            <person name="Zhao F."/>
            <person name="Cao W."/>
        </authorList>
    </citation>
    <scope>NUCLEOTIDE SEQUENCE</scope>
    <source>
        <strain evidence="2">Rmic-2018</strain>
        <tissue evidence="2">Larvae</tissue>
    </source>
</reference>